<dbReference type="EMBL" id="BSNE01000011">
    <property type="protein sequence ID" value="GLQ02656.1"/>
    <property type="molecule type" value="Genomic_DNA"/>
</dbReference>
<gene>
    <name evidence="1" type="ORF">GCM10007914_15370</name>
</gene>
<reference evidence="1" key="1">
    <citation type="journal article" date="2014" name="Int. J. Syst. Evol. Microbiol.">
        <title>Complete genome sequence of Corynebacterium casei LMG S-19264T (=DSM 44701T), isolated from a smear-ripened cheese.</title>
        <authorList>
            <consortium name="US DOE Joint Genome Institute (JGI-PGF)"/>
            <person name="Walter F."/>
            <person name="Albersmeier A."/>
            <person name="Kalinowski J."/>
            <person name="Ruckert C."/>
        </authorList>
    </citation>
    <scope>NUCLEOTIDE SEQUENCE</scope>
    <source>
        <strain evidence="1">NBRC 103034</strain>
    </source>
</reference>
<dbReference type="Gene3D" id="3.40.960.10">
    <property type="entry name" value="VSR Endonuclease"/>
    <property type="match status" value="1"/>
</dbReference>
<dbReference type="Proteomes" id="UP001161408">
    <property type="component" value="Unassembled WGS sequence"/>
</dbReference>
<protein>
    <recommendedName>
        <fullName evidence="3">Glycerol kinase</fullName>
    </recommendedName>
</protein>
<comment type="caution">
    <text evidence="1">The sequence shown here is derived from an EMBL/GenBank/DDBJ whole genome shotgun (WGS) entry which is preliminary data.</text>
</comment>
<evidence type="ECO:0000313" key="2">
    <source>
        <dbReference type="Proteomes" id="UP001161408"/>
    </source>
</evidence>
<organism evidence="1 2">
    <name type="scientific">Pseudoalteromonas tetraodonis GFC</name>
    <dbReference type="NCBI Taxonomy" id="1315271"/>
    <lineage>
        <taxon>Bacteria</taxon>
        <taxon>Pseudomonadati</taxon>
        <taxon>Pseudomonadota</taxon>
        <taxon>Gammaproteobacteria</taxon>
        <taxon>Alteromonadales</taxon>
        <taxon>Pseudoalteromonadaceae</taxon>
        <taxon>Pseudoalteromonas</taxon>
    </lineage>
</organism>
<sequence length="224" mass="25515">MKTVIKANNQYTAKVIGNHFGLESHVVNSLLMSVGYITKAAEGHGYYLTELGFNKGGEQISDTIKNISSVRWPEPILNDQLLMSAIVNVKNSAKNVKAPTAGDTTLDFRKKYPANIRTTDGHYVRSKAEALIDDFLFNNGIVHAYEKKLPVKEDLFCDFYLPQGKVWIEYWGYENKPEYLDRKKKKQAIYKKYGVNLIELTDMDIQNLDDVLPQKLLAFGIQLF</sequence>
<evidence type="ECO:0000313" key="1">
    <source>
        <dbReference type="EMBL" id="GLQ02656.1"/>
    </source>
</evidence>
<evidence type="ECO:0008006" key="3">
    <source>
        <dbReference type="Google" id="ProtNLM"/>
    </source>
</evidence>
<dbReference type="AlphaFoldDB" id="A0AA37S2M6"/>
<dbReference type="RefSeq" id="WP_096038873.1">
    <property type="nucleotide sequence ID" value="NZ_BJXY01000034.1"/>
</dbReference>
<reference evidence="1" key="2">
    <citation type="submission" date="2023-01" db="EMBL/GenBank/DDBJ databases">
        <title>Draft genome sequence of Pseudoalteromonas tetraodonis strain NBRC 103034.</title>
        <authorList>
            <person name="Sun Q."/>
            <person name="Mori K."/>
        </authorList>
    </citation>
    <scope>NUCLEOTIDE SEQUENCE</scope>
    <source>
        <strain evidence="1">NBRC 103034</strain>
    </source>
</reference>
<name>A0AA37S2M6_9GAMM</name>
<proteinExistence type="predicted"/>
<accession>A0AA37S2M6</accession>
<keyword evidence="2" id="KW-1185">Reference proteome</keyword>